<dbReference type="EMBL" id="CP109109">
    <property type="protein sequence ID" value="WSC02608.1"/>
    <property type="molecule type" value="Genomic_DNA"/>
</dbReference>
<dbReference type="Proteomes" id="UP001348369">
    <property type="component" value="Chromosome"/>
</dbReference>
<evidence type="ECO:0000313" key="1">
    <source>
        <dbReference type="EMBL" id="WSC02608.1"/>
    </source>
</evidence>
<evidence type="ECO:0000313" key="2">
    <source>
        <dbReference type="Proteomes" id="UP001348369"/>
    </source>
</evidence>
<accession>A0ACD4ZXT5</accession>
<sequence>MRPRKTVSRRSSGELATTRAPLVENGEESTTDAEIASATISPTVPT</sequence>
<organism evidence="1 2">
    <name type="scientific">Streptomyces scopuliridis</name>
    <dbReference type="NCBI Taxonomy" id="452529"/>
    <lineage>
        <taxon>Bacteria</taxon>
        <taxon>Bacillati</taxon>
        <taxon>Actinomycetota</taxon>
        <taxon>Actinomycetes</taxon>
        <taxon>Kitasatosporales</taxon>
        <taxon>Streptomycetaceae</taxon>
        <taxon>Streptomyces</taxon>
    </lineage>
</organism>
<gene>
    <name evidence="1" type="ORF">OG835_40205</name>
</gene>
<name>A0ACD4ZXT5_9ACTN</name>
<reference evidence="1" key="1">
    <citation type="submission" date="2022-10" db="EMBL/GenBank/DDBJ databases">
        <title>The complete genomes of actinobacterial strains from the NBC collection.</title>
        <authorList>
            <person name="Joergensen T.S."/>
            <person name="Alvarez Arevalo M."/>
            <person name="Sterndorff E.B."/>
            <person name="Faurdal D."/>
            <person name="Vuksanovic O."/>
            <person name="Mourched A.-S."/>
            <person name="Charusanti P."/>
            <person name="Shaw S."/>
            <person name="Blin K."/>
            <person name="Weber T."/>
        </authorList>
    </citation>
    <scope>NUCLEOTIDE SEQUENCE</scope>
    <source>
        <strain evidence="1">NBC 01771</strain>
    </source>
</reference>
<keyword evidence="2" id="KW-1185">Reference proteome</keyword>
<proteinExistence type="predicted"/>
<protein>
    <submittedName>
        <fullName evidence="1">Uncharacterized protein</fullName>
    </submittedName>
</protein>